<evidence type="ECO:0000313" key="2">
    <source>
        <dbReference type="Proteomes" id="UP001259832"/>
    </source>
</evidence>
<accession>A0AAD9LAG0</accession>
<name>A0AAD9LAG0_9STRA</name>
<sequence>MSDDTSVQVAIGIKIFPGAMTKRRVAILHQRGQPTQEVDFGYGYPPAPPLTFPVGAIYAGVALPAGLNGNHPISINLDELRTVINITLHRSNN</sequence>
<proteinExistence type="predicted"/>
<organism evidence="1 2">
    <name type="scientific">Phytophthora citrophthora</name>
    <dbReference type="NCBI Taxonomy" id="4793"/>
    <lineage>
        <taxon>Eukaryota</taxon>
        <taxon>Sar</taxon>
        <taxon>Stramenopiles</taxon>
        <taxon>Oomycota</taxon>
        <taxon>Peronosporomycetes</taxon>
        <taxon>Peronosporales</taxon>
        <taxon>Peronosporaceae</taxon>
        <taxon>Phytophthora</taxon>
    </lineage>
</organism>
<keyword evidence="2" id="KW-1185">Reference proteome</keyword>
<reference evidence="1" key="1">
    <citation type="submission" date="2023-08" db="EMBL/GenBank/DDBJ databases">
        <title>Reference Genome Resource for the Citrus Pathogen Phytophthora citrophthora.</title>
        <authorList>
            <person name="Moller H."/>
            <person name="Coetzee B."/>
            <person name="Rose L.J."/>
            <person name="Van Niekerk J.M."/>
        </authorList>
    </citation>
    <scope>NUCLEOTIDE SEQUENCE</scope>
    <source>
        <strain evidence="1">STE-U-9442</strain>
    </source>
</reference>
<dbReference type="AlphaFoldDB" id="A0AAD9LAG0"/>
<gene>
    <name evidence="1" type="ORF">P3T76_015240</name>
</gene>
<dbReference type="Proteomes" id="UP001259832">
    <property type="component" value="Unassembled WGS sequence"/>
</dbReference>
<dbReference type="EMBL" id="JASMQC010000050">
    <property type="protein sequence ID" value="KAK1929288.1"/>
    <property type="molecule type" value="Genomic_DNA"/>
</dbReference>
<evidence type="ECO:0000313" key="1">
    <source>
        <dbReference type="EMBL" id="KAK1929288.1"/>
    </source>
</evidence>
<protein>
    <submittedName>
        <fullName evidence="1">Uncharacterized protein</fullName>
    </submittedName>
</protein>
<comment type="caution">
    <text evidence="1">The sequence shown here is derived from an EMBL/GenBank/DDBJ whole genome shotgun (WGS) entry which is preliminary data.</text>
</comment>